<keyword evidence="6" id="KW-1185">Reference proteome</keyword>
<proteinExistence type="predicted"/>
<dbReference type="PANTHER" id="PTHR44688:SF16">
    <property type="entry name" value="DNA-BINDING TRANSCRIPTIONAL ACTIVATOR DEVR_DOSR"/>
    <property type="match status" value="1"/>
</dbReference>
<dbReference type="EMBL" id="SZPQ01000074">
    <property type="protein sequence ID" value="TKI02504.1"/>
    <property type="molecule type" value="Genomic_DNA"/>
</dbReference>
<dbReference type="InterPro" id="IPR000792">
    <property type="entry name" value="Tscrpt_reg_LuxR_C"/>
</dbReference>
<dbReference type="InterPro" id="IPR036388">
    <property type="entry name" value="WH-like_DNA-bd_sf"/>
</dbReference>
<dbReference type="Proteomes" id="UP000305202">
    <property type="component" value="Unassembled WGS sequence"/>
</dbReference>
<feature type="domain" description="HTH luxR-type" evidence="4">
    <location>
        <begin position="163"/>
        <end position="228"/>
    </location>
</feature>
<name>A0ABY2SE67_9HYPH</name>
<dbReference type="SUPFAM" id="SSF46894">
    <property type="entry name" value="C-terminal effector domain of the bipartite response regulators"/>
    <property type="match status" value="1"/>
</dbReference>
<organism evidence="5 6">
    <name type="scientific">Martelella alba</name>
    <dbReference type="NCBI Taxonomy" id="2590451"/>
    <lineage>
        <taxon>Bacteria</taxon>
        <taxon>Pseudomonadati</taxon>
        <taxon>Pseudomonadota</taxon>
        <taxon>Alphaproteobacteria</taxon>
        <taxon>Hyphomicrobiales</taxon>
        <taxon>Aurantimonadaceae</taxon>
        <taxon>Martelella</taxon>
    </lineage>
</organism>
<evidence type="ECO:0000313" key="5">
    <source>
        <dbReference type="EMBL" id="TKI02504.1"/>
    </source>
</evidence>
<evidence type="ECO:0000313" key="6">
    <source>
        <dbReference type="Proteomes" id="UP000305202"/>
    </source>
</evidence>
<evidence type="ECO:0000256" key="3">
    <source>
        <dbReference type="ARBA" id="ARBA00023163"/>
    </source>
</evidence>
<keyword evidence="2" id="KW-0238">DNA-binding</keyword>
<reference evidence="5 6" key="1">
    <citation type="submission" date="2019-04" db="EMBL/GenBank/DDBJ databases">
        <authorList>
            <person name="Li M."/>
            <person name="Gao C."/>
        </authorList>
    </citation>
    <scope>NUCLEOTIDE SEQUENCE [LARGE SCALE GENOMIC DNA]</scope>
    <source>
        <strain evidence="5 6">BGMRC 2031</strain>
    </source>
</reference>
<dbReference type="Pfam" id="PF03472">
    <property type="entry name" value="Autoind_bind"/>
    <property type="match status" value="1"/>
</dbReference>
<dbReference type="SMART" id="SM00421">
    <property type="entry name" value="HTH_LUXR"/>
    <property type="match status" value="1"/>
</dbReference>
<protein>
    <submittedName>
        <fullName evidence="5">LuxR family transcriptional regulator</fullName>
    </submittedName>
</protein>
<dbReference type="Gene3D" id="3.30.450.80">
    <property type="entry name" value="Transcription factor LuxR-like, autoinducer-binding domain"/>
    <property type="match status" value="1"/>
</dbReference>
<comment type="caution">
    <text evidence="5">The sequence shown here is derived from an EMBL/GenBank/DDBJ whole genome shotgun (WGS) entry which is preliminary data.</text>
</comment>
<dbReference type="InterPro" id="IPR016032">
    <property type="entry name" value="Sig_transdc_resp-reg_C-effctor"/>
</dbReference>
<dbReference type="CDD" id="cd06170">
    <property type="entry name" value="LuxR_C_like"/>
    <property type="match status" value="1"/>
</dbReference>
<dbReference type="PRINTS" id="PR00038">
    <property type="entry name" value="HTHLUXR"/>
</dbReference>
<evidence type="ECO:0000259" key="4">
    <source>
        <dbReference type="PROSITE" id="PS50043"/>
    </source>
</evidence>
<dbReference type="Gene3D" id="1.10.10.10">
    <property type="entry name" value="Winged helix-like DNA-binding domain superfamily/Winged helix DNA-binding domain"/>
    <property type="match status" value="1"/>
</dbReference>
<accession>A0ABY2SE67</accession>
<dbReference type="SUPFAM" id="SSF75516">
    <property type="entry name" value="Pheromone-binding domain of LuxR-like quorum-sensing transcription factors"/>
    <property type="match status" value="1"/>
</dbReference>
<keyword evidence="3" id="KW-0804">Transcription</keyword>
<evidence type="ECO:0000256" key="1">
    <source>
        <dbReference type="ARBA" id="ARBA00023015"/>
    </source>
</evidence>
<dbReference type="Pfam" id="PF00196">
    <property type="entry name" value="GerE"/>
    <property type="match status" value="1"/>
</dbReference>
<sequence>MNIQYSYFKEKTLMSQTDDNLIELIRNEMEFNSFKTYAYMRLNKHGQNVKLISTYPKQWLDVYLKGKYYNFDPVVQEAKLKVSPFLWNGGCVESNEIFEEARKYSILHGICFVAHRSDGYFSVFSICNRDNKDKFIKNIKEKESTIQMLLLKCFEEDIASETEKNCSINLTLRESEILKWLSMGKTYYEISMICSITERTVRFHVTSILNKLNVTNTKHALTKAALQGLLDE</sequence>
<dbReference type="PROSITE" id="PS00622">
    <property type="entry name" value="HTH_LUXR_1"/>
    <property type="match status" value="1"/>
</dbReference>
<dbReference type="RefSeq" id="WP_136992992.1">
    <property type="nucleotide sequence ID" value="NZ_SZPQ01000074.1"/>
</dbReference>
<dbReference type="PROSITE" id="PS50043">
    <property type="entry name" value="HTH_LUXR_2"/>
    <property type="match status" value="1"/>
</dbReference>
<gene>
    <name evidence="5" type="ORF">FCN80_24820</name>
</gene>
<dbReference type="PANTHER" id="PTHR44688">
    <property type="entry name" value="DNA-BINDING TRANSCRIPTIONAL ACTIVATOR DEVR_DOSR"/>
    <property type="match status" value="1"/>
</dbReference>
<dbReference type="InterPro" id="IPR005143">
    <property type="entry name" value="TF_LuxR_autoind-bd_dom"/>
</dbReference>
<evidence type="ECO:0000256" key="2">
    <source>
        <dbReference type="ARBA" id="ARBA00023125"/>
    </source>
</evidence>
<keyword evidence="1" id="KW-0805">Transcription regulation</keyword>
<dbReference type="InterPro" id="IPR036693">
    <property type="entry name" value="TF_LuxR_autoind-bd_dom_sf"/>
</dbReference>